<dbReference type="AlphaFoldDB" id="A0A919FQR1"/>
<feature type="region of interest" description="Disordered" evidence="1">
    <location>
        <begin position="505"/>
        <end position="563"/>
    </location>
</feature>
<comment type="caution">
    <text evidence="2">The sequence shown here is derived from an EMBL/GenBank/DDBJ whole genome shotgun (WGS) entry which is preliminary data.</text>
</comment>
<dbReference type="GeneID" id="95353558"/>
<evidence type="ECO:0000313" key="2">
    <source>
        <dbReference type="EMBL" id="GHH70807.1"/>
    </source>
</evidence>
<proteinExistence type="predicted"/>
<dbReference type="RefSeq" id="WP_229927456.1">
    <property type="nucleotide sequence ID" value="NZ_BNBO01000014.1"/>
</dbReference>
<accession>A0A919FQR1</accession>
<organism evidence="2 3">
    <name type="scientific">Kitasatospora indigofera</name>
    <dbReference type="NCBI Taxonomy" id="67307"/>
    <lineage>
        <taxon>Bacteria</taxon>
        <taxon>Bacillati</taxon>
        <taxon>Actinomycetota</taxon>
        <taxon>Actinomycetes</taxon>
        <taxon>Kitasatosporales</taxon>
        <taxon>Streptomycetaceae</taxon>
        <taxon>Kitasatospora</taxon>
    </lineage>
</organism>
<dbReference type="EMBL" id="BNBO01000014">
    <property type="protein sequence ID" value="GHH70807.1"/>
    <property type="molecule type" value="Genomic_DNA"/>
</dbReference>
<reference evidence="2" key="2">
    <citation type="submission" date="2020-09" db="EMBL/GenBank/DDBJ databases">
        <authorList>
            <person name="Sun Q."/>
            <person name="Ohkuma M."/>
        </authorList>
    </citation>
    <scope>NUCLEOTIDE SEQUENCE</scope>
    <source>
        <strain evidence="2">JCM 4646</strain>
    </source>
</reference>
<evidence type="ECO:0000313" key="3">
    <source>
        <dbReference type="Proteomes" id="UP000617734"/>
    </source>
</evidence>
<protein>
    <submittedName>
        <fullName evidence="2">Uncharacterized protein</fullName>
    </submittedName>
</protein>
<reference evidence="2" key="1">
    <citation type="journal article" date="2014" name="Int. J. Syst. Evol. Microbiol.">
        <title>Complete genome sequence of Corynebacterium casei LMG S-19264T (=DSM 44701T), isolated from a smear-ripened cheese.</title>
        <authorList>
            <consortium name="US DOE Joint Genome Institute (JGI-PGF)"/>
            <person name="Walter F."/>
            <person name="Albersmeier A."/>
            <person name="Kalinowski J."/>
            <person name="Ruckert C."/>
        </authorList>
    </citation>
    <scope>NUCLEOTIDE SEQUENCE</scope>
    <source>
        <strain evidence="2">JCM 4646</strain>
    </source>
</reference>
<sequence length="563" mass="60679">MSLLGTLARLEAVRSGRAEPLATVRHRHLSDRPMVVVPLTAAGESGAPLAVMLGTDRAAPRLHIVPQPLNRTLRFDHLAGFAADLLPYLESFGADVEQVEGSEKDPETGEKTQVLRELCADAPQVIVPNGAGVHHLALLGRSTRFRRTAEDADPGPYPAPARVPLLGRWLTHLTDRAQVPGSSLLLPMTGLLARHWATGQSQLEDQHLAALLAWHPRPEALRDGRADGGPAGAAAAELAETARDGHGQLLHPPAGPATDPRFDELVLAPAIGRYDAAVTALRDAGPQERERAQRYVDRTVERLTEALENVLLPTWRDVWHGLDLLRALPPAAHLAERWEGDRWSYTGHRDRLAAGEPPQPRQDDAVTAARKLAQREREQVRLDVQEALDDPLAMAERRLAGEAFTGEVVEVVPDHDTSGRTPKPRPLVTVRTADHPHADLGREAHRTHTATPQKAVIAAVDQEAGTITLRVMSGMGRKKEPEPGSLPEPGERVTFTLFELTARQSAPLPEPDDTPWTHGGPPGPPDHARALGGAGAPPAAPLVAGAPRPSAVPQSPDASEEWE</sequence>
<evidence type="ECO:0000256" key="1">
    <source>
        <dbReference type="SAM" id="MobiDB-lite"/>
    </source>
</evidence>
<keyword evidence="3" id="KW-1185">Reference proteome</keyword>
<name>A0A919FQR1_9ACTN</name>
<gene>
    <name evidence="2" type="ORF">GCM10018781_31150</name>
</gene>
<dbReference type="Proteomes" id="UP000617734">
    <property type="component" value="Unassembled WGS sequence"/>
</dbReference>